<keyword evidence="3" id="KW-0698">rRNA processing</keyword>
<organism evidence="6 7">
    <name type="scientific">Extremus antarcticus</name>
    <dbReference type="NCBI Taxonomy" id="702011"/>
    <lineage>
        <taxon>Eukaryota</taxon>
        <taxon>Fungi</taxon>
        <taxon>Dikarya</taxon>
        <taxon>Ascomycota</taxon>
        <taxon>Pezizomycotina</taxon>
        <taxon>Dothideomycetes</taxon>
        <taxon>Dothideomycetidae</taxon>
        <taxon>Mycosphaerellales</taxon>
        <taxon>Extremaceae</taxon>
        <taxon>Extremus</taxon>
    </lineage>
</organism>
<sequence length="258" mass="29458">MPAATTSDSTNNPFIKSLASSNRTTRDRALDSLRTYLHHPTPFSELELLKLWKGLFFCMWMSDKPLNQQRLARDLAGLVDALQGKENVLGWFRAYWTTMAREWGGIDALRMDKFLYLVRCYVGKGFEYVRGVGWEDEKLVEEYLVILQEGPLDLHDGKIPNGLRYHVTDIYVDELDKADTGRNAPLDMMLAPLRRLGKESLTKAVRKRVGEALDDERLKDWVNAGAETEAEDEDAEATEQSTNDVDGDDDDEFRGFEN</sequence>
<evidence type="ECO:0000313" key="6">
    <source>
        <dbReference type="EMBL" id="KAK3053378.1"/>
    </source>
</evidence>
<feature type="compositionally biased region" description="Acidic residues" evidence="5">
    <location>
        <begin position="228"/>
        <end position="237"/>
    </location>
</feature>
<gene>
    <name evidence="6" type="ORF">LTR09_005547</name>
</gene>
<dbReference type="PANTHER" id="PTHR13026:SF0">
    <property type="entry name" value="RIBOSOMAL RNA PROCESSING 1B"/>
    <property type="match status" value="1"/>
</dbReference>
<dbReference type="PANTHER" id="PTHR13026">
    <property type="entry name" value="NNP-1 PROTEIN NOVEL NUCLEAR PROTEIN 1 NOP52"/>
    <property type="match status" value="1"/>
</dbReference>
<evidence type="ECO:0000256" key="3">
    <source>
        <dbReference type="ARBA" id="ARBA00022552"/>
    </source>
</evidence>
<protein>
    <submittedName>
        <fullName evidence="6">Uncharacterized protein</fullName>
    </submittedName>
</protein>
<dbReference type="Pfam" id="PF05997">
    <property type="entry name" value="Nop52"/>
    <property type="match status" value="1"/>
</dbReference>
<dbReference type="InterPro" id="IPR010301">
    <property type="entry name" value="RRP1"/>
</dbReference>
<proteinExistence type="inferred from homology"/>
<name>A0AAJ0DMN4_9PEZI</name>
<dbReference type="GO" id="GO:0005634">
    <property type="term" value="C:nucleus"/>
    <property type="evidence" value="ECO:0007669"/>
    <property type="project" value="UniProtKB-SubCell"/>
</dbReference>
<dbReference type="Proteomes" id="UP001271007">
    <property type="component" value="Unassembled WGS sequence"/>
</dbReference>
<reference evidence="6" key="1">
    <citation type="submission" date="2023-04" db="EMBL/GenBank/DDBJ databases">
        <title>Black Yeasts Isolated from many extreme environments.</title>
        <authorList>
            <person name="Coleine C."/>
            <person name="Stajich J.E."/>
            <person name="Selbmann L."/>
        </authorList>
    </citation>
    <scope>NUCLEOTIDE SEQUENCE</scope>
    <source>
        <strain evidence="6">CCFEE 5312</strain>
    </source>
</reference>
<dbReference type="GO" id="GO:0006364">
    <property type="term" value="P:rRNA processing"/>
    <property type="evidence" value="ECO:0007669"/>
    <property type="project" value="UniProtKB-KW"/>
</dbReference>
<accession>A0AAJ0DMN4</accession>
<evidence type="ECO:0000256" key="1">
    <source>
        <dbReference type="ARBA" id="ARBA00004123"/>
    </source>
</evidence>
<comment type="caution">
    <text evidence="6">The sequence shown here is derived from an EMBL/GenBank/DDBJ whole genome shotgun (WGS) entry which is preliminary data.</text>
</comment>
<dbReference type="AlphaFoldDB" id="A0AAJ0DMN4"/>
<evidence type="ECO:0000313" key="7">
    <source>
        <dbReference type="Proteomes" id="UP001271007"/>
    </source>
</evidence>
<keyword evidence="4" id="KW-0539">Nucleus</keyword>
<feature type="region of interest" description="Disordered" evidence="5">
    <location>
        <begin position="220"/>
        <end position="258"/>
    </location>
</feature>
<keyword evidence="7" id="KW-1185">Reference proteome</keyword>
<dbReference type="GO" id="GO:0030688">
    <property type="term" value="C:preribosome, small subunit precursor"/>
    <property type="evidence" value="ECO:0007669"/>
    <property type="project" value="InterPro"/>
</dbReference>
<evidence type="ECO:0000256" key="4">
    <source>
        <dbReference type="ARBA" id="ARBA00023242"/>
    </source>
</evidence>
<dbReference type="EMBL" id="JAWDJX010000016">
    <property type="protein sequence ID" value="KAK3053378.1"/>
    <property type="molecule type" value="Genomic_DNA"/>
</dbReference>
<comment type="similarity">
    <text evidence="2">Belongs to the RRP1 family.</text>
</comment>
<evidence type="ECO:0000256" key="2">
    <source>
        <dbReference type="ARBA" id="ARBA00006374"/>
    </source>
</evidence>
<evidence type="ECO:0000256" key="5">
    <source>
        <dbReference type="SAM" id="MobiDB-lite"/>
    </source>
</evidence>
<comment type="subcellular location">
    <subcellularLocation>
        <location evidence="1">Nucleus</location>
    </subcellularLocation>
</comment>